<accession>A0A9J6RCC6</accession>
<feature type="transmembrane region" description="Helical" evidence="1">
    <location>
        <begin position="113"/>
        <end position="138"/>
    </location>
</feature>
<dbReference type="AlphaFoldDB" id="A0A9J6RCC6"/>
<dbReference type="Proteomes" id="UP001084197">
    <property type="component" value="Unassembled WGS sequence"/>
</dbReference>
<keyword evidence="1" id="KW-1133">Transmembrane helix</keyword>
<feature type="transmembrane region" description="Helical" evidence="1">
    <location>
        <begin position="504"/>
        <end position="526"/>
    </location>
</feature>
<feature type="transmembrane region" description="Helical" evidence="1">
    <location>
        <begin position="357"/>
        <end position="379"/>
    </location>
</feature>
<feature type="transmembrane region" description="Helical" evidence="1">
    <location>
        <begin position="240"/>
        <end position="262"/>
    </location>
</feature>
<organism evidence="2 3">
    <name type="scientific">Natronobacillus azotifigens</name>
    <dbReference type="NCBI Taxonomy" id="472978"/>
    <lineage>
        <taxon>Bacteria</taxon>
        <taxon>Bacillati</taxon>
        <taxon>Bacillota</taxon>
        <taxon>Bacilli</taxon>
        <taxon>Bacillales</taxon>
        <taxon>Bacillaceae</taxon>
        <taxon>Natronobacillus</taxon>
    </lineage>
</organism>
<dbReference type="EMBL" id="JAPRAT010000010">
    <property type="protein sequence ID" value="MCZ0702956.1"/>
    <property type="molecule type" value="Genomic_DNA"/>
</dbReference>
<keyword evidence="1" id="KW-0812">Transmembrane</keyword>
<feature type="transmembrane region" description="Helical" evidence="1">
    <location>
        <begin position="400"/>
        <end position="424"/>
    </location>
</feature>
<feature type="transmembrane region" description="Helical" evidence="1">
    <location>
        <begin position="144"/>
        <end position="171"/>
    </location>
</feature>
<protein>
    <submittedName>
        <fullName evidence="2">Uncharacterized protein</fullName>
    </submittedName>
</protein>
<evidence type="ECO:0000256" key="1">
    <source>
        <dbReference type="SAM" id="Phobius"/>
    </source>
</evidence>
<keyword evidence="3" id="KW-1185">Reference proteome</keyword>
<gene>
    <name evidence="2" type="ORF">OWO01_07000</name>
</gene>
<keyword evidence="1" id="KW-0472">Membrane</keyword>
<comment type="caution">
    <text evidence="2">The sequence shown here is derived from an EMBL/GenBank/DDBJ whole genome shotgun (WGS) entry which is preliminary data.</text>
</comment>
<reference evidence="2" key="1">
    <citation type="submission" date="2022-11" db="EMBL/GenBank/DDBJ databases">
        <title>WGS of Natronobacillus azotifigens 24KS-1, an anaerobic diazotrophic haloalkaliphile from soda-rich habitats.</title>
        <authorList>
            <person name="Sorokin D.Y."/>
            <person name="Merkel A.Y."/>
        </authorList>
    </citation>
    <scope>NUCLEOTIDE SEQUENCE</scope>
    <source>
        <strain evidence="2">24KS-1</strain>
    </source>
</reference>
<evidence type="ECO:0000313" key="3">
    <source>
        <dbReference type="Proteomes" id="UP001084197"/>
    </source>
</evidence>
<name>A0A9J6RCC6_9BACI</name>
<evidence type="ECO:0000313" key="2">
    <source>
        <dbReference type="EMBL" id="MCZ0702956.1"/>
    </source>
</evidence>
<feature type="transmembrane region" description="Helical" evidence="1">
    <location>
        <begin position="183"/>
        <end position="203"/>
    </location>
</feature>
<feature type="transmembrane region" description="Helical" evidence="1">
    <location>
        <begin position="430"/>
        <end position="452"/>
    </location>
</feature>
<feature type="transmembrane region" description="Helical" evidence="1">
    <location>
        <begin position="472"/>
        <end position="492"/>
    </location>
</feature>
<feature type="transmembrane region" description="Helical" evidence="1">
    <location>
        <begin position="29"/>
        <end position="49"/>
    </location>
</feature>
<feature type="transmembrane region" description="Helical" evidence="1">
    <location>
        <begin position="316"/>
        <end position="337"/>
    </location>
</feature>
<dbReference type="RefSeq" id="WP_268779724.1">
    <property type="nucleotide sequence ID" value="NZ_JAPRAT010000010.1"/>
</dbReference>
<sequence length="535" mass="60666">MRKIITLTQVQVKDFLNKYIEHVNVKNRWLGLLSLFIPALFILPAYQLVNSIYEGFNQIGFPELTITYMYIGTVVLMFFACIPMIISVFFYAKDLQFLTTLPVKVEGIIFSKLATVYLYLFVLGCFFFGTSVIVYSTIGEWDLYSLIAGIIALLISPLLPMILTTLIIIPFMALVGKGRKRNLMVVVGNVIFLFVFLFLQLIIARAEMDIESFYHILLQEDGLLRQLGRNFPPSIWLTRMIQGSLLDGGLFVLLNLVFLYALKLVSQLLYTKALLAFNQQGGGEDIHRKGTVSFRKRRIGSQLITRHIQIILSNPIFLINTVLIMFLPILIFMIMLFTGEASREFFHSSELSPYILYIYIGIITAPAMIGNLSATSITREGKAFWETRILPISARENLKYRIYATLLITFIATVLLAIAGGIYLQVSLDIVIRAVIFSVVATLFLSTIDIVINIERPTLNWTSPTAAVKNNLNVIISLFIRVGLGGGGYYIYQLFPHLTANEWVTIATLFFLVLYGISHYIVFGIYTKKFDRIDV</sequence>
<proteinExistence type="predicted"/>
<feature type="transmembrane region" description="Helical" evidence="1">
    <location>
        <begin position="69"/>
        <end position="92"/>
    </location>
</feature>